<protein>
    <submittedName>
        <fullName evidence="1">Uncharacterized protein</fullName>
    </submittedName>
</protein>
<name>A0A1A8W362_PLAOA</name>
<dbReference type="AlphaFoldDB" id="A0A1A8W362"/>
<organism evidence="1 2">
    <name type="scientific">Plasmodium ovale curtisi</name>
    <dbReference type="NCBI Taxonomy" id="864141"/>
    <lineage>
        <taxon>Eukaryota</taxon>
        <taxon>Sar</taxon>
        <taxon>Alveolata</taxon>
        <taxon>Apicomplexa</taxon>
        <taxon>Aconoidasida</taxon>
        <taxon>Haemosporida</taxon>
        <taxon>Plasmodiidae</taxon>
        <taxon>Plasmodium</taxon>
        <taxon>Plasmodium (Plasmodium)</taxon>
    </lineage>
</organism>
<evidence type="ECO:0000313" key="2">
    <source>
        <dbReference type="Proteomes" id="UP000078546"/>
    </source>
</evidence>
<evidence type="ECO:0000313" key="1">
    <source>
        <dbReference type="EMBL" id="SBS86093.1"/>
    </source>
</evidence>
<accession>A0A1A8W362</accession>
<sequence length="969" mass="112151">MGHFLNLTLPKADNATLQLHRLNYFVGSERAGKENSMESWKHRRIGRRKNVTLSCYGKSINDYSSARGFTVHIRKDNNPYRNIIDIRSEDELNSFFLAYNKNNLTEVFNDYAYLVNSNLRGKCSKSEIEECLKITKYLGKEAALIHFVKTKGCSKTVKNSSLGNDGGGCANRGGSSEHRSNVNNVYYIHNIERGKVNREELLKSSENNVCLRILLGDNLYRFISKIKKCDIWNFKEKNVNITYTNYRMLFPTMHMNMTRERCTSQMCNYHCDSTIFLNYIHKNNKDIFLDIIKKVNYKILTSQEMYNILIVLTVLHHNNISLSFEKNNIVKSTSSKDVIYKNKEYVNKKLFVDIFTNMYKSIFAKINSISFLYLYDYLLLFCVNEVKNKELYINIVNRLSQYVNLFNKINNNTGGVTQDGDSYLDTQQRITNAINIGPRIPQSDISLCAVDGNMNSGENHHGHTALPSAESKETCVLGEDGERIDDELCEGLGDELSNRLRVSRQNYLRMKSNMFPLKNAIIAKIQLLYIMKYVFNHIDSNVLYAHSDLICENLELIPHYMVTNFIFTIGTCKYIDEFCMFMLAKYVQNNINVYTPNEITIIVNTYADASLEDVSFYETICDHVKGNFTKFTSIDIIKTMYAFSKVRIRDIDLLNMSYKKINDYLEERERQLNIYTQLKEPDWKNEMTHLGSNTLNCSSPIGGSTSLCTDREGSQKDGNLQICKEKGKKNKYVINKYLCAYALIAAGKLDYFDELNKLFVHLTESIKKEGIDIRGILWMPIAITSFLSSECLFNFLPIYVNLIYHAFKKTQSPKLLSLLIRRHSILLHSIETDIIPKKYIPKITLKNLYFICKSKKDNSKEKVFVPDSSTFHIEVSNALLSLDIPHKKEVNIYPFTIDIFIKTSENSDQTILSNTFTQDNVTLPDGMKKKKKKMLIYDEDTNFEYTFEKKKVKNKAKNKNEVYTDVPFT</sequence>
<gene>
    <name evidence="1" type="ORF">POVCU1_013210</name>
</gene>
<reference evidence="2" key="1">
    <citation type="submission" date="2016-05" db="EMBL/GenBank/DDBJ databases">
        <authorList>
            <person name="Naeem Raeece"/>
        </authorList>
    </citation>
    <scope>NUCLEOTIDE SEQUENCE [LARGE SCALE GENOMIC DNA]</scope>
</reference>
<dbReference type="Proteomes" id="UP000078546">
    <property type="component" value="Unassembled WGS sequence"/>
</dbReference>
<proteinExistence type="predicted"/>
<dbReference type="EMBL" id="FLQV01000244">
    <property type="protein sequence ID" value="SBS86093.1"/>
    <property type="molecule type" value="Genomic_DNA"/>
</dbReference>